<accession>A0AAX2RHH0</accession>
<dbReference type="RefSeq" id="WP_134256821.1">
    <property type="nucleotide sequence ID" value="NZ_SNSG01000032.1"/>
</dbReference>
<name>A0AAX2RHH0_BURCE</name>
<sequence length="64" mass="6867">MTTLVQIAPGVVFAAEAINPMWGQSVQAAEQPTKKRHGVETGQTRETDDEDVSKGDPGEQMALL</sequence>
<reference evidence="2 3" key="1">
    <citation type="submission" date="2019-03" db="EMBL/GenBank/DDBJ databases">
        <title>Burkholderia cepacia outbreak.</title>
        <authorList>
            <person name="Farzana R."/>
            <person name="Walsh T.R."/>
        </authorList>
    </citation>
    <scope>NUCLEOTIDE SEQUENCE [LARGE SCALE GENOMIC DNA]</scope>
    <source>
        <strain evidence="3">d13</strain>
    </source>
</reference>
<protein>
    <submittedName>
        <fullName evidence="2">Uncharacterized protein</fullName>
    </submittedName>
</protein>
<organism evidence="2 3">
    <name type="scientific">Burkholderia cepacia</name>
    <name type="common">Pseudomonas cepacia</name>
    <dbReference type="NCBI Taxonomy" id="292"/>
    <lineage>
        <taxon>Bacteria</taxon>
        <taxon>Pseudomonadati</taxon>
        <taxon>Pseudomonadota</taxon>
        <taxon>Betaproteobacteria</taxon>
        <taxon>Burkholderiales</taxon>
        <taxon>Burkholderiaceae</taxon>
        <taxon>Burkholderia</taxon>
        <taxon>Burkholderia cepacia complex</taxon>
    </lineage>
</organism>
<dbReference type="AlphaFoldDB" id="A0AAX2RHH0"/>
<proteinExistence type="predicted"/>
<dbReference type="Proteomes" id="UP000298234">
    <property type="component" value="Unassembled WGS sequence"/>
</dbReference>
<evidence type="ECO:0000256" key="1">
    <source>
        <dbReference type="SAM" id="MobiDB-lite"/>
    </source>
</evidence>
<feature type="region of interest" description="Disordered" evidence="1">
    <location>
        <begin position="25"/>
        <end position="64"/>
    </location>
</feature>
<evidence type="ECO:0000313" key="2">
    <source>
        <dbReference type="EMBL" id="TEU41604.1"/>
    </source>
</evidence>
<comment type="caution">
    <text evidence="2">The sequence shown here is derived from an EMBL/GenBank/DDBJ whole genome shotgun (WGS) entry which is preliminary data.</text>
</comment>
<gene>
    <name evidence="2" type="ORF">E3D37_26680</name>
</gene>
<dbReference type="EMBL" id="SNSQ01000035">
    <property type="protein sequence ID" value="TEU41604.1"/>
    <property type="molecule type" value="Genomic_DNA"/>
</dbReference>
<evidence type="ECO:0000313" key="3">
    <source>
        <dbReference type="Proteomes" id="UP000298234"/>
    </source>
</evidence>